<dbReference type="PROSITE" id="PS50043">
    <property type="entry name" value="HTH_LUXR_2"/>
    <property type="match status" value="1"/>
</dbReference>
<dbReference type="RefSeq" id="WP_163702558.1">
    <property type="nucleotide sequence ID" value="NZ_QXHD01000004.1"/>
</dbReference>
<dbReference type="PROSITE" id="PS50110">
    <property type="entry name" value="RESPONSE_REGULATORY"/>
    <property type="match status" value="1"/>
</dbReference>
<protein>
    <submittedName>
        <fullName evidence="6">DNA-binding response regulator</fullName>
    </submittedName>
</protein>
<dbReference type="InterPro" id="IPR058245">
    <property type="entry name" value="NreC/VraR/RcsB-like_REC"/>
</dbReference>
<dbReference type="SUPFAM" id="SSF52172">
    <property type="entry name" value="CheY-like"/>
    <property type="match status" value="1"/>
</dbReference>
<dbReference type="Proteomes" id="UP000481033">
    <property type="component" value="Unassembled WGS sequence"/>
</dbReference>
<dbReference type="CDD" id="cd06170">
    <property type="entry name" value="LuxR_C_like"/>
    <property type="match status" value="1"/>
</dbReference>
<keyword evidence="7" id="KW-1185">Reference proteome</keyword>
<evidence type="ECO:0000313" key="7">
    <source>
        <dbReference type="Proteomes" id="UP000481033"/>
    </source>
</evidence>
<keyword evidence="1 3" id="KW-0597">Phosphoprotein</keyword>
<dbReference type="PRINTS" id="PR00038">
    <property type="entry name" value="HTHLUXR"/>
</dbReference>
<dbReference type="InterPro" id="IPR016032">
    <property type="entry name" value="Sig_transdc_resp-reg_C-effctor"/>
</dbReference>
<dbReference type="PANTHER" id="PTHR43214:SF43">
    <property type="entry name" value="TWO-COMPONENT RESPONSE REGULATOR"/>
    <property type="match status" value="1"/>
</dbReference>
<evidence type="ECO:0000256" key="2">
    <source>
        <dbReference type="ARBA" id="ARBA00023125"/>
    </source>
</evidence>
<feature type="domain" description="HTH luxR-type" evidence="4">
    <location>
        <begin position="149"/>
        <end position="214"/>
    </location>
</feature>
<name>A0A6M0RTQ7_9CYAN</name>
<sequence length="215" mass="23746">MIQLVIVDDQALIRQGLSSLLQTKPDLRVVGEAQNGQVALELIESLVGTPDQPHLILMDVRMPVMDGVATTQQICERWADINVLILSTFDDDAYVTDAMRYGAKGYLLKDTPSEELAEAIRSIHKGYTYLGPGLFAKTQAMMQRATREVPPEVLTLSPREKEVLKLIATGANNREIAAALTISERTVKNHVSSILGHLQLRDRTQVALLASKFLL</sequence>
<dbReference type="EMBL" id="QXHD01000004">
    <property type="protein sequence ID" value="NEZ59658.1"/>
    <property type="molecule type" value="Genomic_DNA"/>
</dbReference>
<dbReference type="InterPro" id="IPR000792">
    <property type="entry name" value="Tscrpt_reg_LuxR_C"/>
</dbReference>
<feature type="domain" description="Response regulatory" evidence="5">
    <location>
        <begin position="3"/>
        <end position="124"/>
    </location>
</feature>
<evidence type="ECO:0000259" key="5">
    <source>
        <dbReference type="PROSITE" id="PS50110"/>
    </source>
</evidence>
<dbReference type="SMART" id="SM00448">
    <property type="entry name" value="REC"/>
    <property type="match status" value="1"/>
</dbReference>
<dbReference type="InterPro" id="IPR001789">
    <property type="entry name" value="Sig_transdc_resp-reg_receiver"/>
</dbReference>
<accession>A0A6M0RTQ7</accession>
<dbReference type="Pfam" id="PF00072">
    <property type="entry name" value="Response_reg"/>
    <property type="match status" value="1"/>
</dbReference>
<dbReference type="PANTHER" id="PTHR43214">
    <property type="entry name" value="TWO-COMPONENT RESPONSE REGULATOR"/>
    <property type="match status" value="1"/>
</dbReference>
<evidence type="ECO:0000256" key="3">
    <source>
        <dbReference type="PROSITE-ProRule" id="PRU00169"/>
    </source>
</evidence>
<dbReference type="GO" id="GO:0006355">
    <property type="term" value="P:regulation of DNA-templated transcription"/>
    <property type="evidence" value="ECO:0007669"/>
    <property type="project" value="InterPro"/>
</dbReference>
<proteinExistence type="predicted"/>
<gene>
    <name evidence="6" type="ORF">DXZ20_29265</name>
</gene>
<dbReference type="GO" id="GO:0003677">
    <property type="term" value="F:DNA binding"/>
    <property type="evidence" value="ECO:0007669"/>
    <property type="project" value="UniProtKB-KW"/>
</dbReference>
<dbReference type="InterPro" id="IPR011006">
    <property type="entry name" value="CheY-like_superfamily"/>
</dbReference>
<organism evidence="6 7">
    <name type="scientific">Adonisia turfae CCMR0081</name>
    <dbReference type="NCBI Taxonomy" id="2292702"/>
    <lineage>
        <taxon>Bacteria</taxon>
        <taxon>Bacillati</taxon>
        <taxon>Cyanobacteriota</taxon>
        <taxon>Adonisia</taxon>
        <taxon>Adonisia turfae</taxon>
    </lineage>
</organism>
<dbReference type="Gene3D" id="3.40.50.2300">
    <property type="match status" value="1"/>
</dbReference>
<reference evidence="6 7" key="1">
    <citation type="journal article" date="2020" name="Microb. Ecol.">
        <title>Ecogenomics of the Marine Benthic Filamentous Cyanobacterium Adonisia.</title>
        <authorList>
            <person name="Walter J.M."/>
            <person name="Coutinho F.H."/>
            <person name="Leomil L."/>
            <person name="Hargreaves P.I."/>
            <person name="Campeao M.E."/>
            <person name="Vieira V.V."/>
            <person name="Silva B.S."/>
            <person name="Fistarol G.O."/>
            <person name="Salomon P.S."/>
            <person name="Sawabe T."/>
            <person name="Mino S."/>
            <person name="Hosokawa M."/>
            <person name="Miyashita H."/>
            <person name="Maruyama F."/>
            <person name="van Verk M.C."/>
            <person name="Dutilh B.E."/>
            <person name="Thompson C.C."/>
            <person name="Thompson F.L."/>
        </authorList>
    </citation>
    <scope>NUCLEOTIDE SEQUENCE [LARGE SCALE GENOMIC DNA]</scope>
    <source>
        <strain evidence="6 7">CCMR0081</strain>
    </source>
</reference>
<dbReference type="SMART" id="SM00421">
    <property type="entry name" value="HTH_LUXR"/>
    <property type="match status" value="1"/>
</dbReference>
<dbReference type="CDD" id="cd17535">
    <property type="entry name" value="REC_NarL-like"/>
    <property type="match status" value="1"/>
</dbReference>
<evidence type="ECO:0000256" key="1">
    <source>
        <dbReference type="ARBA" id="ARBA00022553"/>
    </source>
</evidence>
<dbReference type="InterPro" id="IPR039420">
    <property type="entry name" value="WalR-like"/>
</dbReference>
<comment type="caution">
    <text evidence="6">The sequence shown here is derived from an EMBL/GenBank/DDBJ whole genome shotgun (WGS) entry which is preliminary data.</text>
</comment>
<feature type="modified residue" description="4-aspartylphosphate" evidence="3">
    <location>
        <position position="59"/>
    </location>
</feature>
<evidence type="ECO:0000259" key="4">
    <source>
        <dbReference type="PROSITE" id="PS50043"/>
    </source>
</evidence>
<dbReference type="GO" id="GO:0000160">
    <property type="term" value="P:phosphorelay signal transduction system"/>
    <property type="evidence" value="ECO:0007669"/>
    <property type="project" value="InterPro"/>
</dbReference>
<keyword evidence="2 6" id="KW-0238">DNA-binding</keyword>
<dbReference type="SUPFAM" id="SSF46894">
    <property type="entry name" value="C-terminal effector domain of the bipartite response regulators"/>
    <property type="match status" value="1"/>
</dbReference>
<evidence type="ECO:0000313" key="6">
    <source>
        <dbReference type="EMBL" id="NEZ59658.1"/>
    </source>
</evidence>
<dbReference type="Pfam" id="PF00196">
    <property type="entry name" value="GerE"/>
    <property type="match status" value="1"/>
</dbReference>
<dbReference type="AlphaFoldDB" id="A0A6M0RTQ7"/>